<dbReference type="EMBL" id="JDRY01000169">
    <property type="protein sequence ID" value="KGM93451.1"/>
    <property type="molecule type" value="Genomic_DNA"/>
</dbReference>
<dbReference type="Proteomes" id="UP000030014">
    <property type="component" value="Unassembled WGS sequence"/>
</dbReference>
<organism evidence="1 2">
    <name type="scientific">Clostridium botulinum C/D str. DC5</name>
    <dbReference type="NCBI Taxonomy" id="1443128"/>
    <lineage>
        <taxon>Bacteria</taxon>
        <taxon>Bacillati</taxon>
        <taxon>Bacillota</taxon>
        <taxon>Clostridia</taxon>
        <taxon>Eubacteriales</taxon>
        <taxon>Clostridiaceae</taxon>
        <taxon>Clostridium</taxon>
    </lineage>
</organism>
<dbReference type="AlphaFoldDB" id="A0A0A0HZD9"/>
<reference evidence="1 2" key="1">
    <citation type="submission" date="2014-01" db="EMBL/GenBank/DDBJ databases">
        <title>Plasmidome dynamics in the species complex Clostridium novyi sensu lato converts strains of independent lineages into distinctly different pathogens.</title>
        <authorList>
            <person name="Skarin H."/>
            <person name="Segerman B."/>
        </authorList>
    </citation>
    <scope>NUCLEOTIDE SEQUENCE [LARGE SCALE GENOMIC DNA]</scope>
    <source>
        <strain evidence="1 2">DC5</strain>
    </source>
</reference>
<proteinExistence type="predicted"/>
<dbReference type="RefSeq" id="WP_039260113.1">
    <property type="nucleotide sequence ID" value="NZ_JDRY01000169.1"/>
</dbReference>
<name>A0A0A0HZD9_CLOBO</name>
<gene>
    <name evidence="1" type="ORF">Z955_15005</name>
</gene>
<accession>A0A0A0HZD9</accession>
<comment type="caution">
    <text evidence="1">The sequence shown here is derived from an EMBL/GenBank/DDBJ whole genome shotgun (WGS) entry which is preliminary data.</text>
</comment>
<evidence type="ECO:0000313" key="1">
    <source>
        <dbReference type="EMBL" id="KGM93451.1"/>
    </source>
</evidence>
<protein>
    <submittedName>
        <fullName evidence="1">Uncharacterized protein</fullName>
    </submittedName>
</protein>
<sequence length="59" mass="7026">MTNTNMQLPVDMTTEEYEILMEVCKDIPCKSSKDKESKKIVHNKINQVYRDSVINKYWD</sequence>
<evidence type="ECO:0000313" key="2">
    <source>
        <dbReference type="Proteomes" id="UP000030014"/>
    </source>
</evidence>